<dbReference type="EMBL" id="PJNW01000019">
    <property type="protein sequence ID" value="PKR87333.1"/>
    <property type="molecule type" value="Genomic_DNA"/>
</dbReference>
<dbReference type="Pfam" id="PF06035">
    <property type="entry name" value="Peptidase_C93"/>
    <property type="match status" value="1"/>
</dbReference>
<name>A0A1I4V9H7_9HYPH</name>
<keyword evidence="1" id="KW-1133">Transmembrane helix</keyword>
<evidence type="ECO:0000256" key="1">
    <source>
        <dbReference type="SAM" id="Phobius"/>
    </source>
</evidence>
<protein>
    <recommendedName>
        <fullName evidence="4">Transglutaminase</fullName>
    </recommendedName>
</protein>
<sequence>MYHTNIPASPLSPGLSAGCCVSSVLALLIGFYAASTLGPTGFYEMCTTQQVECLPVVQTRGLSFTEIEGINRRVNRDIRSIVEPPGVDVWRIGPREGDCDDYVMTKRQKLIKAGLGSDRARVAVGMARGQLHAVLVVNFGPYFYVLDNLTDEVLPVEKSAVRIVSVQSAADPRMWHKAPGEDAGNGRAVAAARDLLRPPR</sequence>
<evidence type="ECO:0000313" key="2">
    <source>
        <dbReference type="EMBL" id="PKR87333.1"/>
    </source>
</evidence>
<dbReference type="AlphaFoldDB" id="A0A1I4V9H7"/>
<reference evidence="2 3" key="1">
    <citation type="submission" date="2017-12" db="EMBL/GenBank/DDBJ databases">
        <title>Anaerobic carbon monoxide metabolism by Pleomorphomonas carboxyditropha sp. nov., a new mesophilic hydrogenogenic carboxidotroph.</title>
        <authorList>
            <person name="Esquivel-Elizondo S."/>
            <person name="Krajmalnik-Brown R."/>
        </authorList>
    </citation>
    <scope>NUCLEOTIDE SEQUENCE [LARGE SCALE GENOMIC DNA]</scope>
    <source>
        <strain evidence="2 3">R5-392</strain>
    </source>
</reference>
<evidence type="ECO:0000313" key="3">
    <source>
        <dbReference type="Proteomes" id="UP000233491"/>
    </source>
</evidence>
<keyword evidence="3" id="KW-1185">Reference proteome</keyword>
<keyword evidence="1" id="KW-0472">Membrane</keyword>
<evidence type="ECO:0008006" key="4">
    <source>
        <dbReference type="Google" id="ProtNLM"/>
    </source>
</evidence>
<accession>A0A1I4V9H7</accession>
<comment type="caution">
    <text evidence="2">The sequence shown here is derived from an EMBL/GenBank/DDBJ whole genome shotgun (WGS) entry which is preliminary data.</text>
</comment>
<gene>
    <name evidence="2" type="ORF">CXZ10_19995</name>
</gene>
<organism evidence="2 3">
    <name type="scientific">Pleomorphomonas diazotrophica</name>
    <dbReference type="NCBI Taxonomy" id="1166257"/>
    <lineage>
        <taxon>Bacteria</taxon>
        <taxon>Pseudomonadati</taxon>
        <taxon>Pseudomonadota</taxon>
        <taxon>Alphaproteobacteria</taxon>
        <taxon>Hyphomicrobiales</taxon>
        <taxon>Pleomorphomonadaceae</taxon>
        <taxon>Pleomorphomonas</taxon>
    </lineage>
</organism>
<feature type="transmembrane region" description="Helical" evidence="1">
    <location>
        <begin position="15"/>
        <end position="35"/>
    </location>
</feature>
<dbReference type="InterPro" id="IPR010319">
    <property type="entry name" value="Transglutaminase-like_Cys_pept"/>
</dbReference>
<keyword evidence="1" id="KW-0812">Transmembrane</keyword>
<dbReference type="Gene3D" id="3.10.620.30">
    <property type="match status" value="1"/>
</dbReference>
<dbReference type="Proteomes" id="UP000233491">
    <property type="component" value="Unassembled WGS sequence"/>
</dbReference>
<proteinExistence type="predicted"/>
<dbReference type="OrthoDB" id="7206808at2"/>